<proteinExistence type="predicted"/>
<keyword evidence="1" id="KW-0472">Membrane</keyword>
<dbReference type="RefSeq" id="WP_088765487.1">
    <property type="nucleotide sequence ID" value="NZ_CP022123.1"/>
</dbReference>
<keyword evidence="1" id="KW-1133">Transmembrane helix</keyword>
<evidence type="ECO:0000256" key="1">
    <source>
        <dbReference type="SAM" id="Phobius"/>
    </source>
</evidence>
<dbReference type="PROSITE" id="PS51257">
    <property type="entry name" value="PROKAR_LIPOPROTEIN"/>
    <property type="match status" value="1"/>
</dbReference>
<dbReference type="AlphaFoldDB" id="A0A241Q4B2"/>
<dbReference type="Proteomes" id="UP000197638">
    <property type="component" value="Chromosome"/>
</dbReference>
<feature type="transmembrane region" description="Helical" evidence="1">
    <location>
        <begin position="202"/>
        <end position="221"/>
    </location>
</feature>
<name>A0A241Q4B2_FUSNP</name>
<accession>A0A241Q4B2</accession>
<keyword evidence="1" id="KW-0812">Transmembrane</keyword>
<protein>
    <recommendedName>
        <fullName evidence="4">Lipoprotein</fullName>
    </recommendedName>
</protein>
<dbReference type="EMBL" id="CP022123">
    <property type="protein sequence ID" value="ASG29439.1"/>
    <property type="molecule type" value="Genomic_DNA"/>
</dbReference>
<evidence type="ECO:0000313" key="2">
    <source>
        <dbReference type="EMBL" id="ASG29439.1"/>
    </source>
</evidence>
<reference evidence="2 3" key="1">
    <citation type="submission" date="2017-06" db="EMBL/GenBank/DDBJ databases">
        <title>Genome sequencing of Fusobacterium nucleatum subsp. polymorphum KCOM 1275 (=ChDC F310).</title>
        <authorList>
            <person name="Kook J.-K."/>
            <person name="Park S.-N."/>
            <person name="Lim Y.K."/>
            <person name="Roh H."/>
        </authorList>
    </citation>
    <scope>NUCLEOTIDE SEQUENCE [LARGE SCALE GENOMIC DNA]</scope>
    <source>
        <strain evidence="2 3">KCOM 1275</strain>
    </source>
</reference>
<evidence type="ECO:0000313" key="3">
    <source>
        <dbReference type="Proteomes" id="UP000197638"/>
    </source>
</evidence>
<gene>
    <name evidence="2" type="ORF">CBG61_11520</name>
</gene>
<evidence type="ECO:0008006" key="4">
    <source>
        <dbReference type="Google" id="ProtNLM"/>
    </source>
</evidence>
<sequence>MLKKLSLILATIFLMACSNTKIVEENTKKSEIIRQAISTPEKNIILLGDNYDYLFTGEEAGKILTLIDFIKIEGLSGNIKNIKKSLTIEESGLVELWISTEFEIYKKDKSNINNKEFEKEQESFIYNFRKKLDEKNIKYKIKENNKSWKIYLPNAINVSGQVARLENRDKILQETSKQLINLNIDLIEIHHKEVPKYSKTQIVVGTIGAVLFPVLIPIIIFSDLN</sequence>
<organism evidence="2 3">
    <name type="scientific">Fusobacterium nucleatum subsp. polymorphum</name>
    <name type="common">Fusobacterium polymorphum</name>
    <dbReference type="NCBI Taxonomy" id="76857"/>
    <lineage>
        <taxon>Bacteria</taxon>
        <taxon>Fusobacteriati</taxon>
        <taxon>Fusobacteriota</taxon>
        <taxon>Fusobacteriia</taxon>
        <taxon>Fusobacteriales</taxon>
        <taxon>Fusobacteriaceae</taxon>
        <taxon>Fusobacterium</taxon>
    </lineage>
</organism>